<evidence type="ECO:0000259" key="6">
    <source>
        <dbReference type="Pfam" id="PF00732"/>
    </source>
</evidence>
<dbReference type="InterPro" id="IPR007867">
    <property type="entry name" value="GMC_OxRtase_C"/>
</dbReference>
<feature type="domain" description="Glucose-methanol-choline oxidoreductase C-terminal" evidence="8">
    <location>
        <begin position="403"/>
        <end position="519"/>
    </location>
</feature>
<dbReference type="GO" id="GO:0016614">
    <property type="term" value="F:oxidoreductase activity, acting on CH-OH group of donors"/>
    <property type="evidence" value="ECO:0007669"/>
    <property type="project" value="InterPro"/>
</dbReference>
<accession>A0A0B1R628</accession>
<dbReference type="Pfam" id="PF00732">
    <property type="entry name" value="GMC_oxred_N"/>
    <property type="match status" value="1"/>
</dbReference>
<dbReference type="PANTHER" id="PTHR42784:SF1">
    <property type="entry name" value="PYRANOSE 2-OXIDASE"/>
    <property type="match status" value="1"/>
</dbReference>
<reference evidence="9 10" key="1">
    <citation type="submission" date="2014-11" db="EMBL/GenBank/DDBJ databases">
        <title>Genome sequencing of Pantoea rodasii ND03.</title>
        <authorList>
            <person name="Muhamad Yunos N.Y."/>
            <person name="Chan K.-G."/>
        </authorList>
    </citation>
    <scope>NUCLEOTIDE SEQUENCE [LARGE SCALE GENOMIC DNA]</scope>
    <source>
        <strain evidence="9 10">ND03</strain>
    </source>
</reference>
<dbReference type="InterPro" id="IPR051473">
    <property type="entry name" value="P2Ox-like"/>
</dbReference>
<dbReference type="InterPro" id="IPR006076">
    <property type="entry name" value="FAD-dep_OxRdtase"/>
</dbReference>
<proteinExistence type="inferred from homology"/>
<dbReference type="Pfam" id="PF05199">
    <property type="entry name" value="GMC_oxred_C"/>
    <property type="match status" value="1"/>
</dbReference>
<dbReference type="InterPro" id="IPR036188">
    <property type="entry name" value="FAD/NAD-bd_sf"/>
</dbReference>
<dbReference type="Pfam" id="PF01266">
    <property type="entry name" value="DAO"/>
    <property type="match status" value="1"/>
</dbReference>
<organism evidence="9 10">
    <name type="scientific">Pantoea rodasii</name>
    <dbReference type="NCBI Taxonomy" id="1076549"/>
    <lineage>
        <taxon>Bacteria</taxon>
        <taxon>Pseudomonadati</taxon>
        <taxon>Pseudomonadota</taxon>
        <taxon>Gammaproteobacteria</taxon>
        <taxon>Enterobacterales</taxon>
        <taxon>Erwiniaceae</taxon>
        <taxon>Pantoea</taxon>
    </lineage>
</organism>
<gene>
    <name evidence="9" type="ORF">QU24_18150</name>
</gene>
<sequence length="530" mass="58752">MSEFDADVVIVGSGALGANAAYQLAKAGKSVIMLEAGSYIPRWKVVENYRNGASKRNWCTPYPNLPWAPNSYTDGYIDAKGDDDFQYVTSYLRVAGGSTRHWASACWRLLPNDFKLKSVYGVGRDWPFEYGELEPWYVKAEREIGVVGTANEDQSGQGRGHYPPRSAAYPLPPEAKPYMVQRMQSKLGPMGYQVIHEPHARVSRPYDGRPACAGNNNCEPICPIGAMYSGDMHVDKAVALGVQLRTECVAWKLEKGASNKIVALHYRQPDGKDTRLTAKTFIIAAHGLETPKLLLMNDVANSSDQVGRNLMDHTGLSLTFLADEPLWTGRGSVQHGTIANRRDEASRAQHSAIRYSLRNLVPNVDVTVPLLKQGMMGQALDDAIRDRASRIMNISTMSETLPSPTNRVTPNYDRKDSIGLPMLNVNYHLDDYVRGMRPQAYKDFANFLQAFNGEVIEAPTGWRNQYHIMGTTIMGDNPRDSVVDEHCRSWDHPNLFLATTGVMPTSATVNPTLTGIALALRMADTIAREI</sequence>
<dbReference type="SUPFAM" id="SSF51905">
    <property type="entry name" value="FAD/NAD(P)-binding domain"/>
    <property type="match status" value="1"/>
</dbReference>
<comment type="caution">
    <text evidence="9">The sequence shown here is derived from an EMBL/GenBank/DDBJ whole genome shotgun (WGS) entry which is preliminary data.</text>
</comment>
<keyword evidence="3" id="KW-0285">Flavoprotein</keyword>
<feature type="domain" description="FAD dependent oxidoreductase" evidence="7">
    <location>
        <begin position="7"/>
        <end position="58"/>
    </location>
</feature>
<name>A0A0B1R628_9GAMM</name>
<evidence type="ECO:0000256" key="3">
    <source>
        <dbReference type="ARBA" id="ARBA00022630"/>
    </source>
</evidence>
<evidence type="ECO:0000256" key="1">
    <source>
        <dbReference type="ARBA" id="ARBA00001974"/>
    </source>
</evidence>
<keyword evidence="5" id="KW-0560">Oxidoreductase</keyword>
<feature type="domain" description="Glucose-methanol-choline oxidoreductase N-terminal" evidence="6">
    <location>
        <begin position="225"/>
        <end position="314"/>
    </location>
</feature>
<dbReference type="Gene3D" id="3.50.50.60">
    <property type="entry name" value="FAD/NAD(P)-binding domain"/>
    <property type="match status" value="2"/>
</dbReference>
<dbReference type="PANTHER" id="PTHR42784">
    <property type="entry name" value="PYRANOSE 2-OXIDASE"/>
    <property type="match status" value="1"/>
</dbReference>
<dbReference type="Proteomes" id="UP000030853">
    <property type="component" value="Unassembled WGS sequence"/>
</dbReference>
<evidence type="ECO:0000313" key="10">
    <source>
        <dbReference type="Proteomes" id="UP000030853"/>
    </source>
</evidence>
<evidence type="ECO:0000256" key="2">
    <source>
        <dbReference type="ARBA" id="ARBA00010790"/>
    </source>
</evidence>
<keyword evidence="4" id="KW-0274">FAD</keyword>
<protein>
    <submittedName>
        <fullName evidence="9">Choline dehydrogenase</fullName>
    </submittedName>
</protein>
<dbReference type="AlphaFoldDB" id="A0A0B1R628"/>
<evidence type="ECO:0000259" key="8">
    <source>
        <dbReference type="Pfam" id="PF05199"/>
    </source>
</evidence>
<comment type="similarity">
    <text evidence="2">Belongs to the GMC oxidoreductase family.</text>
</comment>
<evidence type="ECO:0000256" key="4">
    <source>
        <dbReference type="ARBA" id="ARBA00022827"/>
    </source>
</evidence>
<dbReference type="InterPro" id="IPR000172">
    <property type="entry name" value="GMC_OxRdtase_N"/>
</dbReference>
<evidence type="ECO:0000313" key="9">
    <source>
        <dbReference type="EMBL" id="KHJ66632.1"/>
    </source>
</evidence>
<dbReference type="GO" id="GO:0050660">
    <property type="term" value="F:flavin adenine dinucleotide binding"/>
    <property type="evidence" value="ECO:0007669"/>
    <property type="project" value="InterPro"/>
</dbReference>
<evidence type="ECO:0000256" key="5">
    <source>
        <dbReference type="ARBA" id="ARBA00023002"/>
    </source>
</evidence>
<evidence type="ECO:0000259" key="7">
    <source>
        <dbReference type="Pfam" id="PF01266"/>
    </source>
</evidence>
<dbReference type="EMBL" id="JTJJ01000072">
    <property type="protein sequence ID" value="KHJ66632.1"/>
    <property type="molecule type" value="Genomic_DNA"/>
</dbReference>
<comment type="cofactor">
    <cofactor evidence="1">
        <name>FAD</name>
        <dbReference type="ChEBI" id="CHEBI:57692"/>
    </cofactor>
</comment>
<dbReference type="SUPFAM" id="SSF54373">
    <property type="entry name" value="FAD-linked reductases, C-terminal domain"/>
    <property type="match status" value="1"/>
</dbReference>
<dbReference type="RefSeq" id="WP_039333881.1">
    <property type="nucleotide sequence ID" value="NZ_JTJJ01000072.1"/>
</dbReference>